<dbReference type="InterPro" id="IPR015897">
    <property type="entry name" value="CHK_kinase-like"/>
</dbReference>
<dbReference type="InterPro" id="IPR011009">
    <property type="entry name" value="Kinase-like_dom_sf"/>
</dbReference>
<protein>
    <submittedName>
        <fullName evidence="2">Aminoglycoside phosphotransferase</fullName>
    </submittedName>
</protein>
<dbReference type="Pfam" id="PF02958">
    <property type="entry name" value="EcKL"/>
    <property type="match status" value="1"/>
</dbReference>
<organism evidence="2 3">
    <name type="scientific">Croceicoccus pelagius</name>
    <dbReference type="NCBI Taxonomy" id="1703341"/>
    <lineage>
        <taxon>Bacteria</taxon>
        <taxon>Pseudomonadati</taxon>
        <taxon>Pseudomonadota</taxon>
        <taxon>Alphaproteobacteria</taxon>
        <taxon>Sphingomonadales</taxon>
        <taxon>Erythrobacteraceae</taxon>
        <taxon>Croceicoccus</taxon>
    </lineage>
</organism>
<dbReference type="Gene3D" id="3.90.1200.10">
    <property type="match status" value="1"/>
</dbReference>
<evidence type="ECO:0000313" key="3">
    <source>
        <dbReference type="Proteomes" id="UP000598997"/>
    </source>
</evidence>
<dbReference type="AlphaFoldDB" id="A0A916YMU5"/>
<dbReference type="SMART" id="SM00587">
    <property type="entry name" value="CHK"/>
    <property type="match status" value="1"/>
</dbReference>
<accession>A0A916YMU5</accession>
<dbReference type="PANTHER" id="PTHR11012">
    <property type="entry name" value="PROTEIN KINASE-LIKE DOMAIN-CONTAINING"/>
    <property type="match status" value="1"/>
</dbReference>
<feature type="domain" description="CHK kinase-like" evidence="1">
    <location>
        <begin position="126"/>
        <end position="309"/>
    </location>
</feature>
<proteinExistence type="predicted"/>
<sequence>MDIPLSPFDITPELMTGIVRRRYPEALVTAVEIVRAHEYGEGDVSTSSRATARLAYSDPACELPKDIVLKLSFDPRVEGTDAWFCNLTGLFDNEVDFYNRIRPELSLEAPLALGGYFDEATGRYILAMEDVTRRGARFPSNQDDIALDHVKRILSTVARLHAQFWESERFQDDLAWVETHLSGRVETHMRSVIPEKGIASELQQHKFKREILERLGTSERELFAGMCANKLHQSKLPQTLLHGDLHIGNTYLMPDGTVGLHDWQLCVKGFALHDVTYIINTSLSVSQRRVHERDLLEHYRDCLVANGLVSPPDMDMLWREHRRAALWTLYIGWLTCPPLSYGWDTLAVALLRVSTAVEDHETLALVREGL</sequence>
<dbReference type="InterPro" id="IPR004119">
    <property type="entry name" value="EcKL"/>
</dbReference>
<keyword evidence="3" id="KW-1185">Reference proteome</keyword>
<name>A0A916YMU5_9SPHN</name>
<dbReference type="RefSeq" id="WP_066762603.1">
    <property type="nucleotide sequence ID" value="NZ_BMIO01000010.1"/>
</dbReference>
<dbReference type="OrthoDB" id="3806873at2"/>
<comment type="caution">
    <text evidence="2">The sequence shown here is derived from an EMBL/GenBank/DDBJ whole genome shotgun (WGS) entry which is preliminary data.</text>
</comment>
<dbReference type="PANTHER" id="PTHR11012:SF30">
    <property type="entry name" value="PROTEIN KINASE-LIKE DOMAIN-CONTAINING"/>
    <property type="match status" value="1"/>
</dbReference>
<dbReference type="Proteomes" id="UP000598997">
    <property type="component" value="Unassembled WGS sequence"/>
</dbReference>
<evidence type="ECO:0000313" key="2">
    <source>
        <dbReference type="EMBL" id="GGD52102.1"/>
    </source>
</evidence>
<evidence type="ECO:0000259" key="1">
    <source>
        <dbReference type="SMART" id="SM00587"/>
    </source>
</evidence>
<gene>
    <name evidence="2" type="ORF">GCM10010989_27760</name>
</gene>
<reference evidence="2 3" key="1">
    <citation type="journal article" date="2014" name="Int. J. Syst. Evol. Microbiol.">
        <title>Complete genome sequence of Corynebacterium casei LMG S-19264T (=DSM 44701T), isolated from a smear-ripened cheese.</title>
        <authorList>
            <consortium name="US DOE Joint Genome Institute (JGI-PGF)"/>
            <person name="Walter F."/>
            <person name="Albersmeier A."/>
            <person name="Kalinowski J."/>
            <person name="Ruckert C."/>
        </authorList>
    </citation>
    <scope>NUCLEOTIDE SEQUENCE [LARGE SCALE GENOMIC DNA]</scope>
    <source>
        <strain evidence="2 3">CGMCC 1.15358</strain>
    </source>
</reference>
<dbReference type="EMBL" id="BMIO01000010">
    <property type="protein sequence ID" value="GGD52102.1"/>
    <property type="molecule type" value="Genomic_DNA"/>
</dbReference>
<dbReference type="SUPFAM" id="SSF56112">
    <property type="entry name" value="Protein kinase-like (PK-like)"/>
    <property type="match status" value="1"/>
</dbReference>